<feature type="binding site" evidence="8">
    <location>
        <position position="203"/>
    </location>
    <ligand>
        <name>Zn(2+)</name>
        <dbReference type="ChEBI" id="CHEBI:29105"/>
        <label>2</label>
    </ligand>
</feature>
<evidence type="ECO:0000256" key="3">
    <source>
        <dbReference type="ARBA" id="ARBA00022670"/>
    </source>
</evidence>
<evidence type="ECO:0000256" key="4">
    <source>
        <dbReference type="ARBA" id="ARBA00022723"/>
    </source>
</evidence>
<dbReference type="InterPro" id="IPR008007">
    <property type="entry name" value="Peptidase_M42"/>
</dbReference>
<evidence type="ECO:0000313" key="9">
    <source>
        <dbReference type="EMBL" id="MBN2978741.1"/>
    </source>
</evidence>
<keyword evidence="3" id="KW-0645">Protease</keyword>
<keyword evidence="5" id="KW-0378">Hydrolase</keyword>
<proteinExistence type="inferred from homology"/>
<dbReference type="GO" id="GO:0006508">
    <property type="term" value="P:proteolysis"/>
    <property type="evidence" value="ECO:0007669"/>
    <property type="project" value="UniProtKB-KW"/>
</dbReference>
<keyword evidence="10" id="KW-1185">Reference proteome</keyword>
<feature type="binding site" evidence="8">
    <location>
        <position position="260"/>
    </location>
    <ligand>
        <name>Zn(2+)</name>
        <dbReference type="ChEBI" id="CHEBI:29105"/>
        <label>1</label>
    </ligand>
</feature>
<dbReference type="PIRSF" id="PIRSF001123">
    <property type="entry name" value="PepA_GA"/>
    <property type="match status" value="1"/>
</dbReference>
<dbReference type="PANTHER" id="PTHR32481">
    <property type="entry name" value="AMINOPEPTIDASE"/>
    <property type="match status" value="1"/>
</dbReference>
<dbReference type="GO" id="GO:0004177">
    <property type="term" value="F:aminopeptidase activity"/>
    <property type="evidence" value="ECO:0007669"/>
    <property type="project" value="UniProtKB-UniRule"/>
</dbReference>
<feature type="binding site" evidence="8">
    <location>
        <position position="203"/>
    </location>
    <ligand>
        <name>Zn(2+)</name>
        <dbReference type="ChEBI" id="CHEBI:29105"/>
        <label>1</label>
    </ligand>
</feature>
<dbReference type="SUPFAM" id="SSF101821">
    <property type="entry name" value="Aminopeptidase/glucanase lid domain"/>
    <property type="match status" value="1"/>
</dbReference>
<sequence length="371" mass="39482">MPVPHRETTPSTSSQQETISALLAQLLMARGPGGQEDEVREICLKTITPHCDETWVDAAGNVIGLIKGQREVIESRRAVRVMAHMDEIAMVVKSVDADGTLRVTALGGANPVNFGMCPVDILGDNEIIPGVLSFGSMHATQNAPQGADVLSGDVHWNDVHVVTRTSPSVLSTQGVRPGTRVVLSRHWRKPFRVRDAIAAHFLDDRASMAAVIDSARQLSHCRDDLACDVYFVFTTSEEESNAGAMFASTTLPGDTTIAVEVGPVMDEYGTRLSIDPIINTGDEKGYYTREVVTSLAAAAKACGYSPQYALLVDFASDASAVLSNGSSAKAGCLAIPTENTHGYELILDGAIQACSATLCQYLIAFQGGGNE</sequence>
<dbReference type="InterPro" id="IPR023367">
    <property type="entry name" value="Peptidase_M42_dom2"/>
</dbReference>
<evidence type="ECO:0000256" key="2">
    <source>
        <dbReference type="ARBA" id="ARBA00022438"/>
    </source>
</evidence>
<feature type="binding site" evidence="8">
    <location>
        <position position="341"/>
    </location>
    <ligand>
        <name>Zn(2+)</name>
        <dbReference type="ChEBI" id="CHEBI:29105"/>
        <label>2</label>
    </ligand>
</feature>
<evidence type="ECO:0000256" key="7">
    <source>
        <dbReference type="PIRSR" id="PIRSR001123-1"/>
    </source>
</evidence>
<name>A0A9X1C730_9PSED</name>
<evidence type="ECO:0000313" key="10">
    <source>
        <dbReference type="Proteomes" id="UP001154860"/>
    </source>
</evidence>
<dbReference type="InterPro" id="IPR051464">
    <property type="entry name" value="Peptidase_M42_aminopept"/>
</dbReference>
<accession>A0A9X1C730</accession>
<feature type="binding site" evidence="8">
    <location>
        <position position="84"/>
    </location>
    <ligand>
        <name>Zn(2+)</name>
        <dbReference type="ChEBI" id="CHEBI:29105"/>
        <label>1</label>
    </ligand>
</feature>
<dbReference type="RefSeq" id="WP_205489518.1">
    <property type="nucleotide sequence ID" value="NZ_JAFHKI010000027.1"/>
</dbReference>
<gene>
    <name evidence="9" type="ORF">JWR99_23490</name>
</gene>
<dbReference type="Proteomes" id="UP001154860">
    <property type="component" value="Unassembled WGS sequence"/>
</dbReference>
<dbReference type="Gene3D" id="2.40.30.40">
    <property type="entry name" value="Peptidase M42, domain 2"/>
    <property type="match status" value="1"/>
</dbReference>
<dbReference type="Pfam" id="PF05343">
    <property type="entry name" value="Peptidase_M42"/>
    <property type="match status" value="1"/>
</dbReference>
<reference evidence="9 10" key="2">
    <citation type="journal article" date="2023" name="Plant Pathol.">
        <title>Dismantling and reorganizing Pseudomonas marginalis sensu#lato.</title>
        <authorList>
            <person name="Sawada H."/>
            <person name="Fujikawa T."/>
            <person name="Satou M."/>
        </authorList>
    </citation>
    <scope>NUCLEOTIDE SEQUENCE [LARGE SCALE GENOMIC DNA]</scope>
    <source>
        <strain evidence="9 10">MAFF 301381</strain>
    </source>
</reference>
<comment type="similarity">
    <text evidence="1 6">Belongs to the peptidase M42 family.</text>
</comment>
<organism evidence="9 10">
    <name type="scientific">Pseudomonas lactucae</name>
    <dbReference type="NCBI Taxonomy" id="2813360"/>
    <lineage>
        <taxon>Bacteria</taxon>
        <taxon>Pseudomonadati</taxon>
        <taxon>Pseudomonadota</taxon>
        <taxon>Gammaproteobacteria</taxon>
        <taxon>Pseudomonadales</taxon>
        <taxon>Pseudomonadaceae</taxon>
        <taxon>Pseudomonas</taxon>
    </lineage>
</organism>
<dbReference type="AlphaFoldDB" id="A0A9X1C730"/>
<dbReference type="GO" id="GO:0046872">
    <property type="term" value="F:metal ion binding"/>
    <property type="evidence" value="ECO:0007669"/>
    <property type="project" value="UniProtKB-UniRule"/>
</dbReference>
<evidence type="ECO:0000256" key="1">
    <source>
        <dbReference type="ARBA" id="ARBA00006272"/>
    </source>
</evidence>
<dbReference type="SUPFAM" id="SSF53187">
    <property type="entry name" value="Zn-dependent exopeptidases"/>
    <property type="match status" value="1"/>
</dbReference>
<keyword evidence="4 8" id="KW-0479">Metal-binding</keyword>
<evidence type="ECO:0000256" key="5">
    <source>
        <dbReference type="ARBA" id="ARBA00022801"/>
    </source>
</evidence>
<feature type="active site" description="Proton acceptor" evidence="7">
    <location>
        <position position="237"/>
    </location>
</feature>
<evidence type="ECO:0000256" key="8">
    <source>
        <dbReference type="PIRSR" id="PIRSR001123-2"/>
    </source>
</evidence>
<feature type="binding site" evidence="8">
    <location>
        <position position="238"/>
    </location>
    <ligand>
        <name>Zn(2+)</name>
        <dbReference type="ChEBI" id="CHEBI:29105"/>
        <label>2</label>
    </ligand>
</feature>
<dbReference type="EMBL" id="JAFHKJ010000118">
    <property type="protein sequence ID" value="MBN2978741.1"/>
    <property type="molecule type" value="Genomic_DNA"/>
</dbReference>
<keyword evidence="2" id="KW-0031">Aminopeptidase</keyword>
<dbReference type="Gene3D" id="3.40.630.10">
    <property type="entry name" value="Zn peptidases"/>
    <property type="match status" value="1"/>
</dbReference>
<reference evidence="9 10" key="1">
    <citation type="journal article" date="2021" name="Int. J. Syst. Evol. Microbiol.">
        <title>Pseudomonas lactucae sp. nov., a pathogen causing bacterial rot of lettuce in Japan.</title>
        <authorList>
            <person name="Sawada H."/>
            <person name="Fujikawa T."/>
            <person name="Satou M."/>
        </authorList>
    </citation>
    <scope>NUCLEOTIDE SEQUENCE [LARGE SCALE GENOMIC DNA]</scope>
    <source>
        <strain evidence="9 10">MAFF 301381</strain>
    </source>
</reference>
<dbReference type="PANTHER" id="PTHR32481:SF0">
    <property type="entry name" value="AMINOPEPTIDASE YPDE-RELATED"/>
    <property type="match status" value="1"/>
</dbReference>
<protein>
    <submittedName>
        <fullName evidence="9">M42 family peptidase</fullName>
    </submittedName>
</protein>
<evidence type="ECO:0000256" key="6">
    <source>
        <dbReference type="PIRNR" id="PIRNR001123"/>
    </source>
</evidence>
<comment type="cofactor">
    <cofactor evidence="8">
        <name>a divalent metal cation</name>
        <dbReference type="ChEBI" id="CHEBI:60240"/>
    </cofactor>
    <text evidence="8">Binds 2 divalent metal cations per subunit.</text>
</comment>
<comment type="caution">
    <text evidence="9">The sequence shown here is derived from an EMBL/GenBank/DDBJ whole genome shotgun (WGS) entry which is preliminary data.</text>
</comment>